<dbReference type="Proteomes" id="UP000467840">
    <property type="component" value="Chromosome 16"/>
</dbReference>
<proteinExistence type="predicted"/>
<evidence type="ECO:0000256" key="2">
    <source>
        <dbReference type="ARBA" id="ARBA00022723"/>
    </source>
</evidence>
<gene>
    <name evidence="6" type="ORF">GH714_030980</name>
</gene>
<dbReference type="SUPFAM" id="SSF51735">
    <property type="entry name" value="NAD(P)-binding Rossmann-fold domains"/>
    <property type="match status" value="1"/>
</dbReference>
<dbReference type="InterPro" id="IPR003148">
    <property type="entry name" value="RCK_N"/>
</dbReference>
<sequence length="170" mass="18431">MQKGWDTGHQEKIEKNGLGAAWNVADIAEGSTVVIFGLGTVGLSVAQGAKLRGASQIIGVDTNPEKHEKEVLKVTPVIKASLRDREANLEYNCTLMHVSSENVSPVHDKVLHYSSSQCKSHLNKELMKIGEADVADNGFEESVAHSPKDGRRNLSYVGSHNEDPLASCRL</sequence>
<dbReference type="InterPro" id="IPR036291">
    <property type="entry name" value="NAD(P)-bd_dom_sf"/>
</dbReference>
<evidence type="ECO:0000313" key="7">
    <source>
        <dbReference type="Proteomes" id="UP000467840"/>
    </source>
</evidence>
<keyword evidence="2" id="KW-0479">Metal-binding</keyword>
<evidence type="ECO:0000313" key="6">
    <source>
        <dbReference type="EMBL" id="KAF2304425.1"/>
    </source>
</evidence>
<dbReference type="EMBL" id="JAAGAX010000009">
    <property type="protein sequence ID" value="KAF2304425.1"/>
    <property type="molecule type" value="Genomic_DNA"/>
</dbReference>
<protein>
    <recommendedName>
        <fullName evidence="5">RCK N-terminal domain-containing protein</fullName>
    </recommendedName>
</protein>
<name>A0A6A6LV91_HEVBR</name>
<dbReference type="GO" id="GO:0006813">
    <property type="term" value="P:potassium ion transport"/>
    <property type="evidence" value="ECO:0007669"/>
    <property type="project" value="InterPro"/>
</dbReference>
<dbReference type="PANTHER" id="PTHR43880:SF5">
    <property type="entry name" value="ALCOHOL DEHYDROGENASE-LIKE 6"/>
    <property type="match status" value="1"/>
</dbReference>
<evidence type="ECO:0000256" key="3">
    <source>
        <dbReference type="ARBA" id="ARBA00022833"/>
    </source>
</evidence>
<feature type="compositionally biased region" description="Basic and acidic residues" evidence="4">
    <location>
        <begin position="142"/>
        <end position="152"/>
    </location>
</feature>
<keyword evidence="7" id="KW-1185">Reference proteome</keyword>
<organism evidence="6 7">
    <name type="scientific">Hevea brasiliensis</name>
    <name type="common">Para rubber tree</name>
    <name type="synonym">Siphonia brasiliensis</name>
    <dbReference type="NCBI Taxonomy" id="3981"/>
    <lineage>
        <taxon>Eukaryota</taxon>
        <taxon>Viridiplantae</taxon>
        <taxon>Streptophyta</taxon>
        <taxon>Embryophyta</taxon>
        <taxon>Tracheophyta</taxon>
        <taxon>Spermatophyta</taxon>
        <taxon>Magnoliopsida</taxon>
        <taxon>eudicotyledons</taxon>
        <taxon>Gunneridae</taxon>
        <taxon>Pentapetalae</taxon>
        <taxon>rosids</taxon>
        <taxon>fabids</taxon>
        <taxon>Malpighiales</taxon>
        <taxon>Euphorbiaceae</taxon>
        <taxon>Crotonoideae</taxon>
        <taxon>Micrandreae</taxon>
        <taxon>Hevea</taxon>
    </lineage>
</organism>
<dbReference type="PANTHER" id="PTHR43880">
    <property type="entry name" value="ALCOHOL DEHYDROGENASE"/>
    <property type="match status" value="1"/>
</dbReference>
<dbReference type="GO" id="GO:0046294">
    <property type="term" value="P:formaldehyde catabolic process"/>
    <property type="evidence" value="ECO:0007669"/>
    <property type="project" value="TreeGrafter"/>
</dbReference>
<comment type="caution">
    <text evidence="6">The sequence shown here is derived from an EMBL/GenBank/DDBJ whole genome shotgun (WGS) entry which is preliminary data.</text>
</comment>
<dbReference type="Gene3D" id="3.40.50.720">
    <property type="entry name" value="NAD(P)-binding Rossmann-like Domain"/>
    <property type="match status" value="1"/>
</dbReference>
<keyword evidence="3" id="KW-0862">Zinc</keyword>
<feature type="domain" description="RCK N-terminal" evidence="5">
    <location>
        <begin position="33"/>
        <end position="87"/>
    </location>
</feature>
<feature type="region of interest" description="Disordered" evidence="4">
    <location>
        <begin position="142"/>
        <end position="170"/>
    </location>
</feature>
<reference evidence="6 7" key="1">
    <citation type="journal article" date="2020" name="Mol. Plant">
        <title>The Chromosome-Based Rubber Tree Genome Provides New Insights into Spurge Genome Evolution and Rubber Biosynthesis.</title>
        <authorList>
            <person name="Liu J."/>
            <person name="Shi C."/>
            <person name="Shi C.C."/>
            <person name="Li W."/>
            <person name="Zhang Q.J."/>
            <person name="Zhang Y."/>
            <person name="Li K."/>
            <person name="Lu H.F."/>
            <person name="Shi C."/>
            <person name="Zhu S.T."/>
            <person name="Xiao Z.Y."/>
            <person name="Nan H."/>
            <person name="Yue Y."/>
            <person name="Zhu X.G."/>
            <person name="Wu Y."/>
            <person name="Hong X.N."/>
            <person name="Fan G.Y."/>
            <person name="Tong Y."/>
            <person name="Zhang D."/>
            <person name="Mao C.L."/>
            <person name="Liu Y.L."/>
            <person name="Hao S.J."/>
            <person name="Liu W.Q."/>
            <person name="Lv M.Q."/>
            <person name="Zhang H.B."/>
            <person name="Liu Y."/>
            <person name="Hu-Tang G.R."/>
            <person name="Wang J.P."/>
            <person name="Wang J.H."/>
            <person name="Sun Y.H."/>
            <person name="Ni S.B."/>
            <person name="Chen W.B."/>
            <person name="Zhang X.C."/>
            <person name="Jiao Y.N."/>
            <person name="Eichler E.E."/>
            <person name="Li G.H."/>
            <person name="Liu X."/>
            <person name="Gao L.Z."/>
        </authorList>
    </citation>
    <scope>NUCLEOTIDE SEQUENCE [LARGE SCALE GENOMIC DNA]</scope>
    <source>
        <strain evidence="7">cv. GT1</strain>
        <tissue evidence="6">Leaf</tissue>
    </source>
</reference>
<dbReference type="GO" id="GO:0051903">
    <property type="term" value="F:S-(hydroxymethyl)glutathione dehydrogenase [NAD(P)+] activity"/>
    <property type="evidence" value="ECO:0007669"/>
    <property type="project" value="TreeGrafter"/>
</dbReference>
<evidence type="ECO:0000259" key="5">
    <source>
        <dbReference type="Pfam" id="PF02254"/>
    </source>
</evidence>
<evidence type="ECO:0000256" key="4">
    <source>
        <dbReference type="SAM" id="MobiDB-lite"/>
    </source>
</evidence>
<evidence type="ECO:0000256" key="1">
    <source>
        <dbReference type="ARBA" id="ARBA00011738"/>
    </source>
</evidence>
<dbReference type="AlphaFoldDB" id="A0A6A6LV91"/>
<accession>A0A6A6LV91</accession>
<dbReference type="Pfam" id="PF02254">
    <property type="entry name" value="TrkA_N"/>
    <property type="match status" value="1"/>
</dbReference>
<comment type="subunit">
    <text evidence="1">Homodimer.</text>
</comment>
<dbReference type="GO" id="GO:0005829">
    <property type="term" value="C:cytosol"/>
    <property type="evidence" value="ECO:0007669"/>
    <property type="project" value="TreeGrafter"/>
</dbReference>
<dbReference type="GO" id="GO:0008270">
    <property type="term" value="F:zinc ion binding"/>
    <property type="evidence" value="ECO:0007669"/>
    <property type="project" value="TreeGrafter"/>
</dbReference>